<feature type="compositionally biased region" description="Basic and acidic residues" evidence="1">
    <location>
        <begin position="54"/>
        <end position="63"/>
    </location>
</feature>
<accession>A0A8T8HSL8</accession>
<feature type="non-terminal residue" evidence="2">
    <location>
        <position position="118"/>
    </location>
</feature>
<dbReference type="Proteomes" id="UP000671828">
    <property type="component" value="Chromosome"/>
</dbReference>
<feature type="region of interest" description="Disordered" evidence="1">
    <location>
        <begin position="1"/>
        <end position="118"/>
    </location>
</feature>
<evidence type="ECO:0000313" key="3">
    <source>
        <dbReference type="Proteomes" id="UP000671828"/>
    </source>
</evidence>
<evidence type="ECO:0000313" key="2">
    <source>
        <dbReference type="EMBL" id="QTR01417.1"/>
    </source>
</evidence>
<evidence type="ECO:0000256" key="1">
    <source>
        <dbReference type="SAM" id="MobiDB-lite"/>
    </source>
</evidence>
<feature type="compositionally biased region" description="Basic and acidic residues" evidence="1">
    <location>
        <begin position="13"/>
        <end position="45"/>
    </location>
</feature>
<proteinExistence type="predicted"/>
<feature type="compositionally biased region" description="Pro residues" evidence="1">
    <location>
        <begin position="109"/>
        <end position="118"/>
    </location>
</feature>
<dbReference type="EMBL" id="CP072788">
    <property type="protein sequence ID" value="QTR01417.1"/>
    <property type="molecule type" value="Genomic_DNA"/>
</dbReference>
<reference evidence="2" key="1">
    <citation type="submission" date="2021-04" db="EMBL/GenBank/DDBJ databases">
        <title>Saccharothrix algeriensis WGS.</title>
        <authorList>
            <person name="Stuskova K."/>
            <person name="Hakalova E."/>
            <person name="Tebbal A.B."/>
            <person name="Eichmeier A."/>
        </authorList>
    </citation>
    <scope>NUCLEOTIDE SEQUENCE</scope>
    <source>
        <strain evidence="2">NRRL B-24137</strain>
    </source>
</reference>
<organism evidence="2 3">
    <name type="scientific">Saccharothrix algeriensis</name>
    <dbReference type="NCBI Taxonomy" id="173560"/>
    <lineage>
        <taxon>Bacteria</taxon>
        <taxon>Bacillati</taxon>
        <taxon>Actinomycetota</taxon>
        <taxon>Actinomycetes</taxon>
        <taxon>Pseudonocardiales</taxon>
        <taxon>Pseudonocardiaceae</taxon>
        <taxon>Saccharothrix</taxon>
    </lineage>
</organism>
<gene>
    <name evidence="2" type="ORF">J7S33_18570</name>
</gene>
<sequence>MSAASDRLAAAKNRLDQISREHSDRRELRERRSREARDKAGESLDKQAAAAQKTIERIQEAGKRQKAAGGWGTAAATAKKGGEFRFGAEDDEPTYETAGPGTGWTAGPATPPPGSGWT</sequence>
<feature type="compositionally biased region" description="Low complexity" evidence="1">
    <location>
        <begin position="97"/>
        <end position="108"/>
    </location>
</feature>
<dbReference type="AlphaFoldDB" id="A0A8T8HSL8"/>
<name>A0A8T8HSL8_9PSEU</name>
<protein>
    <submittedName>
        <fullName evidence="2">Uncharacterized protein</fullName>
    </submittedName>
</protein>